<keyword evidence="2" id="KW-1185">Reference proteome</keyword>
<evidence type="ECO:0000313" key="2">
    <source>
        <dbReference type="Proteomes" id="UP000663879"/>
    </source>
</evidence>
<name>A0A814A1G3_9BILA</name>
<proteinExistence type="predicted"/>
<dbReference type="Proteomes" id="UP000663879">
    <property type="component" value="Unassembled WGS sequence"/>
</dbReference>
<evidence type="ECO:0000313" key="1">
    <source>
        <dbReference type="EMBL" id="CAF0907990.1"/>
    </source>
</evidence>
<protein>
    <submittedName>
        <fullName evidence="1">Uncharacterized protein</fullName>
    </submittedName>
</protein>
<accession>A0A814A1G3</accession>
<gene>
    <name evidence="1" type="ORF">OXX778_LOCUS11746</name>
</gene>
<comment type="caution">
    <text evidence="1">The sequence shown here is derived from an EMBL/GenBank/DDBJ whole genome shotgun (WGS) entry which is preliminary data.</text>
</comment>
<dbReference type="EMBL" id="CAJNOC010002034">
    <property type="protein sequence ID" value="CAF0907990.1"/>
    <property type="molecule type" value="Genomic_DNA"/>
</dbReference>
<reference evidence="1" key="1">
    <citation type="submission" date="2021-02" db="EMBL/GenBank/DDBJ databases">
        <authorList>
            <person name="Nowell W R."/>
        </authorList>
    </citation>
    <scope>NUCLEOTIDE SEQUENCE</scope>
    <source>
        <strain evidence="1">Ploen Becks lab</strain>
    </source>
</reference>
<dbReference type="OrthoDB" id="10038512at2759"/>
<organism evidence="1 2">
    <name type="scientific">Brachionus calyciflorus</name>
    <dbReference type="NCBI Taxonomy" id="104777"/>
    <lineage>
        <taxon>Eukaryota</taxon>
        <taxon>Metazoa</taxon>
        <taxon>Spiralia</taxon>
        <taxon>Gnathifera</taxon>
        <taxon>Rotifera</taxon>
        <taxon>Eurotatoria</taxon>
        <taxon>Monogononta</taxon>
        <taxon>Pseudotrocha</taxon>
        <taxon>Ploima</taxon>
        <taxon>Brachionidae</taxon>
        <taxon>Brachionus</taxon>
    </lineage>
</organism>
<sequence length="325" mass="37164">MSWTRSNQLADEIIARAGPNVVYYRPGYSSEVSNVTKYTTEVTHLPASVTTTQYKINDDPDPVRIVRQVEPVTLRQNVKVRYLDPPTPPTPAPIVIKERQLTPLPPAPPIHIRQYAPPPPTPPPLVIRERPPTPPRMPEPTFIEKIIPAPSPPPRQVIIERIPAPEKPREIVYEKWLPYKPLQDRQVIVERGRIYEKQPAPKNVIIDYESPRVNIDRRVYDEGIIKINDPDNYVTARPNGELRLVNRINDLPITNLVSSNTIYQPQWTYVRPKTPSPFVSKSMVNLTSRPKSSYVNSPIKGPYQYVGPWNTTYRTSYTGRGHGKL</sequence>
<dbReference type="AlphaFoldDB" id="A0A814A1G3"/>